<name>A0ABW3RPT2_9SPHI</name>
<dbReference type="EMBL" id="JBHTKY010000021">
    <property type="protein sequence ID" value="MFD1166647.1"/>
    <property type="molecule type" value="Genomic_DNA"/>
</dbReference>
<organism evidence="8 9">
    <name type="scientific">Sphingobacterium daejeonense</name>
    <dbReference type="NCBI Taxonomy" id="371142"/>
    <lineage>
        <taxon>Bacteria</taxon>
        <taxon>Pseudomonadati</taxon>
        <taxon>Bacteroidota</taxon>
        <taxon>Sphingobacteriia</taxon>
        <taxon>Sphingobacteriales</taxon>
        <taxon>Sphingobacteriaceae</taxon>
        <taxon>Sphingobacterium</taxon>
    </lineage>
</organism>
<feature type="domain" description="RagB/SusD" evidence="6">
    <location>
        <begin position="359"/>
        <end position="460"/>
    </location>
</feature>
<dbReference type="Pfam" id="PF07980">
    <property type="entry name" value="SusD_RagB"/>
    <property type="match status" value="1"/>
</dbReference>
<dbReference type="InterPro" id="IPR011990">
    <property type="entry name" value="TPR-like_helical_dom_sf"/>
</dbReference>
<evidence type="ECO:0000256" key="1">
    <source>
        <dbReference type="ARBA" id="ARBA00004442"/>
    </source>
</evidence>
<accession>A0ABW3RPT2</accession>
<evidence type="ECO:0000313" key="9">
    <source>
        <dbReference type="Proteomes" id="UP001597205"/>
    </source>
</evidence>
<protein>
    <submittedName>
        <fullName evidence="8">RagB/SusD family nutrient uptake outer membrane protein</fullName>
    </submittedName>
</protein>
<evidence type="ECO:0000256" key="5">
    <source>
        <dbReference type="ARBA" id="ARBA00023237"/>
    </source>
</evidence>
<dbReference type="RefSeq" id="WP_380897473.1">
    <property type="nucleotide sequence ID" value="NZ_JBHTKY010000021.1"/>
</dbReference>
<gene>
    <name evidence="8" type="ORF">ACFQ2C_13615</name>
</gene>
<evidence type="ECO:0000259" key="7">
    <source>
        <dbReference type="Pfam" id="PF14322"/>
    </source>
</evidence>
<dbReference type="InterPro" id="IPR033985">
    <property type="entry name" value="SusD-like_N"/>
</dbReference>
<evidence type="ECO:0000313" key="8">
    <source>
        <dbReference type="EMBL" id="MFD1166647.1"/>
    </source>
</evidence>
<comment type="caution">
    <text evidence="8">The sequence shown here is derived from an EMBL/GenBank/DDBJ whole genome shotgun (WGS) entry which is preliminary data.</text>
</comment>
<feature type="domain" description="SusD-like N-terminal" evidence="7">
    <location>
        <begin position="20"/>
        <end position="223"/>
    </location>
</feature>
<dbReference type="InterPro" id="IPR012944">
    <property type="entry name" value="SusD_RagB_dom"/>
</dbReference>
<evidence type="ECO:0000256" key="2">
    <source>
        <dbReference type="ARBA" id="ARBA00006275"/>
    </source>
</evidence>
<evidence type="ECO:0000256" key="3">
    <source>
        <dbReference type="ARBA" id="ARBA00022729"/>
    </source>
</evidence>
<dbReference type="SUPFAM" id="SSF48452">
    <property type="entry name" value="TPR-like"/>
    <property type="match status" value="1"/>
</dbReference>
<comment type="subcellular location">
    <subcellularLocation>
        <location evidence="1">Cell outer membrane</location>
    </subcellularLocation>
</comment>
<proteinExistence type="inferred from homology"/>
<comment type="similarity">
    <text evidence="2">Belongs to the SusD family.</text>
</comment>
<keyword evidence="9" id="KW-1185">Reference proteome</keyword>
<keyword evidence="3" id="KW-0732">Signal</keyword>
<dbReference type="Pfam" id="PF14322">
    <property type="entry name" value="SusD-like_3"/>
    <property type="match status" value="1"/>
</dbReference>
<dbReference type="PROSITE" id="PS51257">
    <property type="entry name" value="PROKAR_LIPOPROTEIN"/>
    <property type="match status" value="1"/>
</dbReference>
<reference evidence="9" key="1">
    <citation type="journal article" date="2019" name="Int. J. Syst. Evol. Microbiol.">
        <title>The Global Catalogue of Microorganisms (GCM) 10K type strain sequencing project: providing services to taxonomists for standard genome sequencing and annotation.</title>
        <authorList>
            <consortium name="The Broad Institute Genomics Platform"/>
            <consortium name="The Broad Institute Genome Sequencing Center for Infectious Disease"/>
            <person name="Wu L."/>
            <person name="Ma J."/>
        </authorList>
    </citation>
    <scope>NUCLEOTIDE SEQUENCE [LARGE SCALE GENOMIC DNA]</scope>
    <source>
        <strain evidence="9">CCUG 52468</strain>
    </source>
</reference>
<evidence type="ECO:0000259" key="6">
    <source>
        <dbReference type="Pfam" id="PF07980"/>
    </source>
</evidence>
<evidence type="ECO:0000256" key="4">
    <source>
        <dbReference type="ARBA" id="ARBA00023136"/>
    </source>
</evidence>
<keyword evidence="5" id="KW-0998">Cell outer membrane</keyword>
<keyword evidence="4" id="KW-0472">Membrane</keyword>
<dbReference type="Proteomes" id="UP001597205">
    <property type="component" value="Unassembled WGS sequence"/>
</dbReference>
<dbReference type="Gene3D" id="1.25.40.390">
    <property type="match status" value="1"/>
</dbReference>
<sequence length="490" mass="55825">MKRKLFTIIFTSVFLTSCSKFLETAPDLRTELDSPTKIAELLTSAYPRGNYIPFTESASDNAGDKGMMMSSNNPINMNPWMFKDVEENDQDTPTYYWYAAYKAIGAANHALEAIEKLNRPEETSSLKGEALLARAYAHHMLVILFSKDYDPETAGQEIGIPFVDKPEKKVLKKYERGTLKSVYDAIEKDLLEGIPLLDDNRYKVKKYHFTTAAAHAFAARFYLFKHDFEKAVSHANLALGEDLSRYLRPVNTTGFSSMEYFTLEQWYSSIDNPTNLLLAEAATSWGRSLAANRFGFTMMLLGDLLSGDNVTTGAFGYPIFGGTEVALHIPKFREHFVRESLNAEYGIPFNMIPLLTVDEMILNRAEAYARIKDFPKAINDLNTVISKKVYYSADMPLYVPEVHNVSENKLNTYYGTTNTEENIIKAVLDFKRREFLFEGLRWFDIVRHKIAITHRSYDEKETYTLGINSPMRMFQLPAEVILSGVQPNPR</sequence>